<dbReference type="Gene3D" id="3.50.50.60">
    <property type="entry name" value="FAD/NAD(P)-binding domain"/>
    <property type="match status" value="1"/>
</dbReference>
<dbReference type="InterPro" id="IPR000172">
    <property type="entry name" value="GMC_OxRdtase_N"/>
</dbReference>
<dbReference type="SUPFAM" id="SSF51905">
    <property type="entry name" value="FAD/NAD(P)-binding domain"/>
    <property type="match status" value="1"/>
</dbReference>
<comment type="caution">
    <text evidence="7">The sequence shown here is derived from an EMBL/GenBank/DDBJ whole genome shotgun (WGS) entry which is preliminary data.</text>
</comment>
<gene>
    <name evidence="7" type="ORF">V5O48_010679</name>
</gene>
<evidence type="ECO:0000256" key="2">
    <source>
        <dbReference type="ARBA" id="ARBA00010790"/>
    </source>
</evidence>
<evidence type="ECO:0000313" key="7">
    <source>
        <dbReference type="EMBL" id="KAL0571288.1"/>
    </source>
</evidence>
<name>A0ABR3F7P6_9AGAR</name>
<reference evidence="7 8" key="1">
    <citation type="submission" date="2024-02" db="EMBL/GenBank/DDBJ databases">
        <title>A draft genome for the cacao thread blight pathogen Marasmius crinis-equi.</title>
        <authorList>
            <person name="Cohen S.P."/>
            <person name="Baruah I.K."/>
            <person name="Amoako-Attah I."/>
            <person name="Bukari Y."/>
            <person name="Meinhardt L.W."/>
            <person name="Bailey B.A."/>
        </authorList>
    </citation>
    <scope>NUCLEOTIDE SEQUENCE [LARGE SCALE GENOMIC DNA]</scope>
    <source>
        <strain evidence="7 8">GH-76</strain>
    </source>
</reference>
<dbReference type="PIRSF" id="PIRSF000137">
    <property type="entry name" value="Alcohol_oxidase"/>
    <property type="match status" value="1"/>
</dbReference>
<dbReference type="PANTHER" id="PTHR11552">
    <property type="entry name" value="GLUCOSE-METHANOL-CHOLINE GMC OXIDOREDUCTASE"/>
    <property type="match status" value="1"/>
</dbReference>
<keyword evidence="3" id="KW-0285">Flavoprotein</keyword>
<proteinExistence type="inferred from homology"/>
<dbReference type="Pfam" id="PF00732">
    <property type="entry name" value="GMC_oxred_N"/>
    <property type="match status" value="1"/>
</dbReference>
<evidence type="ECO:0000259" key="5">
    <source>
        <dbReference type="Pfam" id="PF00732"/>
    </source>
</evidence>
<protein>
    <recommendedName>
        <fullName evidence="9">Glucose-methanol-choline oxidoreductase N-terminal domain-containing protein</fullName>
    </recommendedName>
</protein>
<dbReference type="InterPro" id="IPR036188">
    <property type="entry name" value="FAD/NAD-bd_sf"/>
</dbReference>
<comment type="cofactor">
    <cofactor evidence="1">
        <name>FAD</name>
        <dbReference type="ChEBI" id="CHEBI:57692"/>
    </cofactor>
</comment>
<comment type="similarity">
    <text evidence="2">Belongs to the GMC oxidoreductase family.</text>
</comment>
<dbReference type="Gene3D" id="3.30.560.10">
    <property type="entry name" value="Glucose Oxidase, domain 3"/>
    <property type="match status" value="1"/>
</dbReference>
<dbReference type="PANTHER" id="PTHR11552:SF147">
    <property type="entry name" value="CHOLINE DEHYDROGENASE, MITOCHONDRIAL"/>
    <property type="match status" value="1"/>
</dbReference>
<evidence type="ECO:0008006" key="9">
    <source>
        <dbReference type="Google" id="ProtNLM"/>
    </source>
</evidence>
<keyword evidence="8" id="KW-1185">Reference proteome</keyword>
<keyword evidence="4" id="KW-0274">FAD</keyword>
<accession>A0ABR3F7P6</accession>
<sequence>MVWFANLSGDNEWSWDSMKQYYLRTSHLIPPQDGQDVKGKAQPSAHGTGPLKVTLPGFPFELDGLVSDVAKSLGQFNLDYNSGDTLGIGWGQFTTGGGERSSAATAYIKSVIDRANLDVLVNTRAKRLFDSFPNPGSGYIPKMTTVELVSENDRNQLMNVTASKEIVLSAGSINTPQTLLLSGIGPKEDLASLGIPLVANSPSVGENLVEHPLVFLAHAVNKETFDDVTRNSTLQMEWLEQWQYDRTGILANPPLSMFGNFKLPSSFPDPSSGPGSGNVMLLFGDGMILPPPSTGNFISVAAAVLSPTSRGSLKLSSTDPFEHPLIDFNMYSTDFDIKAQVEGIKMVEEFLSLPQFKGIVEGPYGDLANAITDEQKVEFARANVIPTFHPVGTASMDRENGVVDSRLKVKGVKGLRIVDASVFPQIPECNTQAPVYMLAEKASEIIKLDHAFNIRDEL</sequence>
<dbReference type="InterPro" id="IPR012132">
    <property type="entry name" value="GMC_OxRdtase"/>
</dbReference>
<dbReference type="Proteomes" id="UP001465976">
    <property type="component" value="Unassembled WGS sequence"/>
</dbReference>
<evidence type="ECO:0000256" key="1">
    <source>
        <dbReference type="ARBA" id="ARBA00001974"/>
    </source>
</evidence>
<evidence type="ECO:0000313" key="8">
    <source>
        <dbReference type="Proteomes" id="UP001465976"/>
    </source>
</evidence>
<evidence type="ECO:0000256" key="3">
    <source>
        <dbReference type="ARBA" id="ARBA00022630"/>
    </source>
</evidence>
<dbReference type="InterPro" id="IPR007867">
    <property type="entry name" value="GMC_OxRtase_C"/>
</dbReference>
<evidence type="ECO:0000259" key="6">
    <source>
        <dbReference type="Pfam" id="PF05199"/>
    </source>
</evidence>
<feature type="domain" description="Glucose-methanol-choline oxidoreductase N-terminal" evidence="5">
    <location>
        <begin position="9"/>
        <end position="212"/>
    </location>
</feature>
<dbReference type="Pfam" id="PF05199">
    <property type="entry name" value="GMC_oxred_C"/>
    <property type="match status" value="1"/>
</dbReference>
<dbReference type="EMBL" id="JBAHYK010000792">
    <property type="protein sequence ID" value="KAL0571288.1"/>
    <property type="molecule type" value="Genomic_DNA"/>
</dbReference>
<organism evidence="7 8">
    <name type="scientific">Marasmius crinis-equi</name>
    <dbReference type="NCBI Taxonomy" id="585013"/>
    <lineage>
        <taxon>Eukaryota</taxon>
        <taxon>Fungi</taxon>
        <taxon>Dikarya</taxon>
        <taxon>Basidiomycota</taxon>
        <taxon>Agaricomycotina</taxon>
        <taxon>Agaricomycetes</taxon>
        <taxon>Agaricomycetidae</taxon>
        <taxon>Agaricales</taxon>
        <taxon>Marasmiineae</taxon>
        <taxon>Marasmiaceae</taxon>
        <taxon>Marasmius</taxon>
    </lineage>
</organism>
<dbReference type="SUPFAM" id="SSF54373">
    <property type="entry name" value="FAD-linked reductases, C-terminal domain"/>
    <property type="match status" value="1"/>
</dbReference>
<evidence type="ECO:0000256" key="4">
    <source>
        <dbReference type="ARBA" id="ARBA00022827"/>
    </source>
</evidence>
<feature type="domain" description="Glucose-methanol-choline oxidoreductase C-terminal" evidence="6">
    <location>
        <begin position="307"/>
        <end position="439"/>
    </location>
</feature>